<proteinExistence type="inferred from homology"/>
<evidence type="ECO:0000256" key="13">
    <source>
        <dbReference type="ARBA" id="ARBA00060881"/>
    </source>
</evidence>
<keyword evidence="6 14" id="KW-0479">Metal-binding</keyword>
<feature type="binding site" evidence="14">
    <location>
        <position position="334"/>
    </location>
    <ligand>
        <name>NAD(+)</name>
        <dbReference type="ChEBI" id="CHEBI:57540"/>
    </ligand>
</feature>
<dbReference type="Gene3D" id="1.10.150.20">
    <property type="entry name" value="5' to 3' exonuclease, C-terminal subdomain"/>
    <property type="match status" value="2"/>
</dbReference>
<dbReference type="PROSITE" id="PS01056">
    <property type="entry name" value="DNA_LIGASE_N2"/>
    <property type="match status" value="1"/>
</dbReference>
<feature type="region of interest" description="Disordered" evidence="16">
    <location>
        <begin position="602"/>
        <end position="634"/>
    </location>
</feature>
<dbReference type="InterPro" id="IPR004150">
    <property type="entry name" value="NAD_DNA_ligase_OB"/>
</dbReference>
<evidence type="ECO:0000256" key="15">
    <source>
        <dbReference type="RuleBase" id="RU000618"/>
    </source>
</evidence>
<dbReference type="Pfam" id="PF12826">
    <property type="entry name" value="HHH_2"/>
    <property type="match status" value="1"/>
</dbReference>
<dbReference type="InterPro" id="IPR012340">
    <property type="entry name" value="NA-bd_OB-fold"/>
</dbReference>
<name>A0A1A8ZSG6_9ACTN</name>
<feature type="binding site" evidence="14">
    <location>
        <position position="134"/>
    </location>
    <ligand>
        <name>NAD(+)</name>
        <dbReference type="ChEBI" id="CHEBI:57540"/>
    </ligand>
</feature>
<comment type="similarity">
    <text evidence="13 14">Belongs to the NAD-dependent DNA ligase family. LigA subfamily.</text>
</comment>
<dbReference type="InterPro" id="IPR001357">
    <property type="entry name" value="BRCT_dom"/>
</dbReference>
<keyword evidence="4 14" id="KW-0436">Ligase</keyword>
<dbReference type="CDD" id="cd17748">
    <property type="entry name" value="BRCT_DNA_ligase_like"/>
    <property type="match status" value="1"/>
</dbReference>
<comment type="cofactor">
    <cofactor evidence="14">
        <name>Mg(2+)</name>
        <dbReference type="ChEBI" id="CHEBI:18420"/>
    </cofactor>
    <cofactor evidence="14">
        <name>Mn(2+)</name>
        <dbReference type="ChEBI" id="CHEBI:29035"/>
    </cofactor>
</comment>
<keyword evidence="9 14" id="KW-0460">Magnesium</keyword>
<evidence type="ECO:0000256" key="12">
    <source>
        <dbReference type="ARBA" id="ARBA00034005"/>
    </source>
</evidence>
<evidence type="ECO:0000256" key="16">
    <source>
        <dbReference type="SAM" id="MobiDB-lite"/>
    </source>
</evidence>
<dbReference type="InterPro" id="IPR033136">
    <property type="entry name" value="DNA_ligase_CS"/>
</dbReference>
<reference evidence="18 19" key="1">
    <citation type="submission" date="2016-06" db="EMBL/GenBank/DDBJ databases">
        <authorList>
            <person name="Kjaerup R.B."/>
            <person name="Dalgaard T.S."/>
            <person name="Juul-Madsen H.R."/>
        </authorList>
    </citation>
    <scope>NUCLEOTIDE SEQUENCE [LARGE SCALE GENOMIC DNA]</scope>
    <source>
        <strain evidence="18 19">DSM 45248</strain>
    </source>
</reference>
<dbReference type="SMART" id="SM00292">
    <property type="entry name" value="BRCT"/>
    <property type="match status" value="1"/>
</dbReference>
<protein>
    <recommendedName>
        <fullName evidence="3 14">DNA ligase</fullName>
        <ecNumber evidence="2 14">6.5.1.2</ecNumber>
    </recommendedName>
    <alternativeName>
        <fullName evidence="14">Polydeoxyribonucleotide synthase [NAD(+)]</fullName>
    </alternativeName>
</protein>
<dbReference type="NCBIfam" id="TIGR00575">
    <property type="entry name" value="dnlj"/>
    <property type="match status" value="1"/>
</dbReference>
<dbReference type="InterPro" id="IPR001679">
    <property type="entry name" value="DNA_ligase"/>
</dbReference>
<comment type="caution">
    <text evidence="14">Lacks conserved residue(s) required for the propagation of feature annotation.</text>
</comment>
<keyword evidence="10 14" id="KW-0520">NAD</keyword>
<dbReference type="EMBL" id="LT594324">
    <property type="protein sequence ID" value="SBT46807.1"/>
    <property type="molecule type" value="Genomic_DNA"/>
</dbReference>
<dbReference type="FunFam" id="2.40.50.140:FF:000012">
    <property type="entry name" value="DNA ligase"/>
    <property type="match status" value="1"/>
</dbReference>
<feature type="binding site" evidence="14">
    <location>
        <position position="157"/>
    </location>
    <ligand>
        <name>NAD(+)</name>
        <dbReference type="ChEBI" id="CHEBI:57540"/>
    </ligand>
</feature>
<keyword evidence="11 14" id="KW-0234">DNA repair</keyword>
<dbReference type="InterPro" id="IPR018239">
    <property type="entry name" value="DNA_ligase_AS"/>
</dbReference>
<evidence type="ECO:0000256" key="10">
    <source>
        <dbReference type="ARBA" id="ARBA00023027"/>
    </source>
</evidence>
<evidence type="ECO:0000313" key="19">
    <source>
        <dbReference type="Proteomes" id="UP000198765"/>
    </source>
</evidence>
<dbReference type="SMART" id="SM00278">
    <property type="entry name" value="HhH1"/>
    <property type="match status" value="3"/>
</dbReference>
<dbReference type="PATRIC" id="fig|299146.4.peg.2823"/>
<feature type="binding site" evidence="14">
    <location>
        <position position="431"/>
    </location>
    <ligand>
        <name>Zn(2+)</name>
        <dbReference type="ChEBI" id="CHEBI:29105"/>
    </ligand>
</feature>
<dbReference type="GO" id="GO:0046872">
    <property type="term" value="F:metal ion binding"/>
    <property type="evidence" value="ECO:0007669"/>
    <property type="project" value="UniProtKB-KW"/>
</dbReference>
<evidence type="ECO:0000256" key="8">
    <source>
        <dbReference type="ARBA" id="ARBA00022833"/>
    </source>
</evidence>
<evidence type="ECO:0000256" key="2">
    <source>
        <dbReference type="ARBA" id="ARBA00012722"/>
    </source>
</evidence>
<evidence type="ECO:0000256" key="14">
    <source>
        <dbReference type="HAMAP-Rule" id="MF_01588"/>
    </source>
</evidence>
<evidence type="ECO:0000256" key="7">
    <source>
        <dbReference type="ARBA" id="ARBA00022763"/>
    </source>
</evidence>
<keyword evidence="5 14" id="KW-0235">DNA replication</keyword>
<feature type="binding site" evidence="14">
    <location>
        <position position="310"/>
    </location>
    <ligand>
        <name>NAD(+)</name>
        <dbReference type="ChEBI" id="CHEBI:57540"/>
    </ligand>
</feature>
<evidence type="ECO:0000256" key="11">
    <source>
        <dbReference type="ARBA" id="ARBA00023204"/>
    </source>
</evidence>
<dbReference type="AlphaFoldDB" id="A0A1A8ZSG6"/>
<evidence type="ECO:0000256" key="4">
    <source>
        <dbReference type="ARBA" id="ARBA00022598"/>
    </source>
</evidence>
<keyword evidence="8 14" id="KW-0862">Zinc</keyword>
<comment type="function">
    <text evidence="1 14">DNA ligase that catalyzes the formation of phosphodiester linkages between 5'-phosphoryl and 3'-hydroxyl groups in double-stranded DNA using NAD as a coenzyme and as the energy source for the reaction. It is essential for DNA replication and repair of damaged DNA.</text>
</comment>
<dbReference type="InterPro" id="IPR003583">
    <property type="entry name" value="Hlx-hairpin-Hlx_DNA-bd_motif"/>
</dbReference>
<dbReference type="InterPro" id="IPR036420">
    <property type="entry name" value="BRCT_dom_sf"/>
</dbReference>
<dbReference type="Pfam" id="PF00533">
    <property type="entry name" value="BRCT"/>
    <property type="match status" value="1"/>
</dbReference>
<dbReference type="PIRSF" id="PIRSF001604">
    <property type="entry name" value="LigA"/>
    <property type="match status" value="1"/>
</dbReference>
<dbReference type="EC" id="6.5.1.2" evidence="2 14"/>
<sequence length="722" mass="74714">MTDTWTTPSSPADPPIVDAEAATPFAERAGYTEALAAVRAAAAAYHNGSDLLMDDATYDALLARVAATETLRADWKPADSPTDLVAAGVAAGGDVPHSEPMLGLDNVFGEEQLRRWAGRLEKLLGRPAAGLVVEPKIDGLAIAAWYVEGRLARVATRGDGRAGEDVTGQARRAVGLPGQLARPVTIEVRGEVFMTDADFVVANEMRTGHGEPPFAHPRSAAAGTLRAEGRAYDAPLSFIAYGVRGAVADAAGPVPHSVEMAALADLGVTTTAATGGMTACATVDEAVAAVEALRTARGTLGYGVDGAVVKADLPQDRELAGSSSRAPRWGIACKFPADTRTTRLLGIEVQIGRTGVVTPVAVLEPVQISGVTVTSATLHNFDDLTRRNVRVGDVVFVRRAGDVIPEITGAKLDERDPASTPYEAPVTCPRCDGPLDRTQKRWRCARGRSCGAHEALAYFATRDAMDIEGLGDKIIQGLVAAGMVTDPADLYDLDPARLVTLDRMGEISAAKLVASIQATTRRPLSRVLIGLGVRMTGRALSRRIARHFGSMRALLDAGVAELQQVEGIGPERAATIAADLVELTPLIDKLVARGVNMVEPDAARPAGGTGTDASGADVAPAASGPGPLRRPDGAPMRVVVTGAVPGLTRNEGNEAVERLGGTASSSVSARTDLVVVGEGAGSKADKAATLGVRVMPAERFAALVTAHDSGDAEAAAAILADG</sequence>
<dbReference type="InterPro" id="IPR013840">
    <property type="entry name" value="DNAligase_N"/>
</dbReference>
<dbReference type="InterPro" id="IPR013839">
    <property type="entry name" value="DNAligase_adenylation"/>
</dbReference>
<dbReference type="Pfam" id="PF01653">
    <property type="entry name" value="DNA_ligase_aden"/>
    <property type="match status" value="1"/>
</dbReference>
<feature type="binding site" evidence="14">
    <location>
        <position position="450"/>
    </location>
    <ligand>
        <name>Zn(2+)</name>
        <dbReference type="ChEBI" id="CHEBI:29105"/>
    </ligand>
</feature>
<dbReference type="Gene3D" id="3.30.470.30">
    <property type="entry name" value="DNA ligase/mRNA capping enzyme"/>
    <property type="match status" value="1"/>
</dbReference>
<dbReference type="Gene3D" id="2.40.50.140">
    <property type="entry name" value="Nucleic acid-binding proteins"/>
    <property type="match status" value="1"/>
</dbReference>
<dbReference type="GO" id="GO:0003677">
    <property type="term" value="F:DNA binding"/>
    <property type="evidence" value="ECO:0007669"/>
    <property type="project" value="InterPro"/>
</dbReference>
<dbReference type="NCBIfam" id="NF005932">
    <property type="entry name" value="PRK07956.1"/>
    <property type="match status" value="1"/>
</dbReference>
<dbReference type="GO" id="GO:0006260">
    <property type="term" value="P:DNA replication"/>
    <property type="evidence" value="ECO:0007669"/>
    <property type="project" value="UniProtKB-KW"/>
</dbReference>
<evidence type="ECO:0000256" key="5">
    <source>
        <dbReference type="ARBA" id="ARBA00022705"/>
    </source>
</evidence>
<dbReference type="Proteomes" id="UP000198765">
    <property type="component" value="Chromosome I"/>
</dbReference>
<evidence type="ECO:0000313" key="18">
    <source>
        <dbReference type="EMBL" id="SBT46807.1"/>
    </source>
</evidence>
<feature type="binding site" evidence="14">
    <location>
        <begin position="55"/>
        <end position="59"/>
    </location>
    <ligand>
        <name>NAD(+)</name>
        <dbReference type="ChEBI" id="CHEBI:57540"/>
    </ligand>
</feature>
<dbReference type="PROSITE" id="PS01055">
    <property type="entry name" value="DNA_LIGASE_N1"/>
    <property type="match status" value="1"/>
</dbReference>
<feature type="active site" description="N6-AMP-lysine intermediate" evidence="14">
    <location>
        <position position="136"/>
    </location>
</feature>
<evidence type="ECO:0000259" key="17">
    <source>
        <dbReference type="PROSITE" id="PS50172"/>
    </source>
</evidence>
<dbReference type="SMART" id="SM00532">
    <property type="entry name" value="LIGANc"/>
    <property type="match status" value="1"/>
</dbReference>
<evidence type="ECO:0000256" key="6">
    <source>
        <dbReference type="ARBA" id="ARBA00022723"/>
    </source>
</evidence>
<feature type="domain" description="BRCT" evidence="17">
    <location>
        <begin position="636"/>
        <end position="694"/>
    </location>
</feature>
<dbReference type="SUPFAM" id="SSF56091">
    <property type="entry name" value="DNA ligase/mRNA capping enzyme, catalytic domain"/>
    <property type="match status" value="1"/>
</dbReference>
<dbReference type="RefSeq" id="WP_091195312.1">
    <property type="nucleotide sequence ID" value="NZ_LT594324.1"/>
</dbReference>
<evidence type="ECO:0000256" key="9">
    <source>
        <dbReference type="ARBA" id="ARBA00022842"/>
    </source>
</evidence>
<organism evidence="18 19">
    <name type="scientific">Micromonospora narathiwatensis</name>
    <dbReference type="NCBI Taxonomy" id="299146"/>
    <lineage>
        <taxon>Bacteria</taxon>
        <taxon>Bacillati</taxon>
        <taxon>Actinomycetota</taxon>
        <taxon>Actinomycetes</taxon>
        <taxon>Micromonosporales</taxon>
        <taxon>Micromonosporaceae</taxon>
        <taxon>Micromonospora</taxon>
    </lineage>
</organism>
<dbReference type="Gene3D" id="1.10.287.610">
    <property type="entry name" value="Helix hairpin bin"/>
    <property type="match status" value="1"/>
</dbReference>
<dbReference type="OrthoDB" id="9759736at2"/>
<comment type="catalytic activity">
    <reaction evidence="12 14 15">
        <text>NAD(+) + (deoxyribonucleotide)n-3'-hydroxyl + 5'-phospho-(deoxyribonucleotide)m = (deoxyribonucleotide)n+m + AMP + beta-nicotinamide D-nucleotide.</text>
        <dbReference type="EC" id="6.5.1.2"/>
    </reaction>
</comment>
<dbReference type="InterPro" id="IPR041663">
    <property type="entry name" value="DisA/LigA_HHH"/>
</dbReference>
<dbReference type="HAMAP" id="MF_01588">
    <property type="entry name" value="DNA_ligase_A"/>
    <property type="match status" value="1"/>
</dbReference>
<dbReference type="Gene3D" id="3.40.50.10190">
    <property type="entry name" value="BRCT domain"/>
    <property type="match status" value="1"/>
</dbReference>
<dbReference type="InterPro" id="IPR010994">
    <property type="entry name" value="RuvA_2-like"/>
</dbReference>
<evidence type="ECO:0000256" key="3">
    <source>
        <dbReference type="ARBA" id="ARBA00013308"/>
    </source>
</evidence>
<dbReference type="SUPFAM" id="SSF50249">
    <property type="entry name" value="Nucleic acid-binding proteins"/>
    <property type="match status" value="1"/>
</dbReference>
<dbReference type="SUPFAM" id="SSF52113">
    <property type="entry name" value="BRCT domain"/>
    <property type="match status" value="1"/>
</dbReference>
<dbReference type="GO" id="GO:0006281">
    <property type="term" value="P:DNA repair"/>
    <property type="evidence" value="ECO:0007669"/>
    <property type="project" value="UniProtKB-KW"/>
</dbReference>
<keyword evidence="19" id="KW-1185">Reference proteome</keyword>
<dbReference type="Pfam" id="PF14520">
    <property type="entry name" value="HHH_5"/>
    <property type="match status" value="1"/>
</dbReference>
<evidence type="ECO:0000256" key="1">
    <source>
        <dbReference type="ARBA" id="ARBA00004067"/>
    </source>
</evidence>
<dbReference type="PROSITE" id="PS50172">
    <property type="entry name" value="BRCT"/>
    <property type="match status" value="1"/>
</dbReference>
<dbReference type="SUPFAM" id="SSF47781">
    <property type="entry name" value="RuvA domain 2-like"/>
    <property type="match status" value="1"/>
</dbReference>
<dbReference type="GO" id="GO:0003911">
    <property type="term" value="F:DNA ligase (NAD+) activity"/>
    <property type="evidence" value="ECO:0007669"/>
    <property type="project" value="UniProtKB-UniRule"/>
</dbReference>
<gene>
    <name evidence="14" type="primary">ligA</name>
    <name evidence="18" type="ORF">GA0070621_2723</name>
</gene>
<keyword evidence="14" id="KW-0464">Manganese</keyword>
<feature type="binding site" evidence="14">
    <location>
        <position position="191"/>
    </location>
    <ligand>
        <name>NAD(+)</name>
        <dbReference type="ChEBI" id="CHEBI:57540"/>
    </ligand>
</feature>
<dbReference type="Pfam" id="PF03120">
    <property type="entry name" value="OB_DNA_ligase"/>
    <property type="match status" value="1"/>
</dbReference>
<accession>A0A1A8ZSG6</accession>
<feature type="binding site" evidence="14">
    <location>
        <position position="428"/>
    </location>
    <ligand>
        <name>Zn(2+)</name>
        <dbReference type="ChEBI" id="CHEBI:29105"/>
    </ligand>
</feature>
<keyword evidence="7 14" id="KW-0227">DNA damage</keyword>